<feature type="transmembrane region" description="Helical" evidence="1">
    <location>
        <begin position="162"/>
        <end position="182"/>
    </location>
</feature>
<keyword evidence="1" id="KW-1133">Transmembrane helix</keyword>
<dbReference type="Proteomes" id="UP001054837">
    <property type="component" value="Unassembled WGS sequence"/>
</dbReference>
<feature type="transmembrane region" description="Helical" evidence="1">
    <location>
        <begin position="276"/>
        <end position="294"/>
    </location>
</feature>
<feature type="transmembrane region" description="Helical" evidence="1">
    <location>
        <begin position="40"/>
        <end position="66"/>
    </location>
</feature>
<dbReference type="GO" id="GO:0016020">
    <property type="term" value="C:membrane"/>
    <property type="evidence" value="ECO:0007669"/>
    <property type="project" value="InterPro"/>
</dbReference>
<dbReference type="Pfam" id="PF06151">
    <property type="entry name" value="Trehalose_recp"/>
    <property type="match status" value="1"/>
</dbReference>
<dbReference type="AlphaFoldDB" id="A0AAV4V3J3"/>
<feature type="transmembrane region" description="Helical" evidence="1">
    <location>
        <begin position="194"/>
        <end position="216"/>
    </location>
</feature>
<keyword evidence="1" id="KW-0812">Transmembrane</keyword>
<organism evidence="2 3">
    <name type="scientific">Caerostris darwini</name>
    <dbReference type="NCBI Taxonomy" id="1538125"/>
    <lineage>
        <taxon>Eukaryota</taxon>
        <taxon>Metazoa</taxon>
        <taxon>Ecdysozoa</taxon>
        <taxon>Arthropoda</taxon>
        <taxon>Chelicerata</taxon>
        <taxon>Arachnida</taxon>
        <taxon>Araneae</taxon>
        <taxon>Araneomorphae</taxon>
        <taxon>Entelegynae</taxon>
        <taxon>Araneoidea</taxon>
        <taxon>Araneidae</taxon>
        <taxon>Caerostris</taxon>
    </lineage>
</organism>
<name>A0AAV4V3J3_9ARAC</name>
<protein>
    <recommendedName>
        <fullName evidence="4">Gustatory receptor</fullName>
    </recommendedName>
</protein>
<dbReference type="GO" id="GO:0008527">
    <property type="term" value="F:taste receptor activity"/>
    <property type="evidence" value="ECO:0007669"/>
    <property type="project" value="InterPro"/>
</dbReference>
<comment type="caution">
    <text evidence="2">The sequence shown here is derived from an EMBL/GenBank/DDBJ whole genome shotgun (WGS) entry which is preliminary data.</text>
</comment>
<accession>A0AAV4V3J3</accession>
<dbReference type="EMBL" id="BPLQ01012350">
    <property type="protein sequence ID" value="GIY64795.1"/>
    <property type="molecule type" value="Genomic_DNA"/>
</dbReference>
<evidence type="ECO:0000313" key="2">
    <source>
        <dbReference type="EMBL" id="GIY64795.1"/>
    </source>
</evidence>
<gene>
    <name evidence="2" type="primary">AVEN_130573_1</name>
    <name evidence="2" type="ORF">CDAR_303131</name>
</gene>
<evidence type="ECO:0000256" key="1">
    <source>
        <dbReference type="SAM" id="Phobius"/>
    </source>
</evidence>
<sequence length="295" mass="35135">MMSLCAWWTVYRQRHAIKKYLQYLYSTWSNTKSKLGWYYGLMLKISITLLLLSVCIPSAYSTVLLVQKFDNHTLYKRNRCSYLKKAMGSKLQMAFISFIWRLLDQHLYWSIHYAVAVLYSFSCRQMSSGIRNLCSNRDIEPRRLWLRYYFFRKCLMETEKRYSFLIFIFIVRSFIEFFRVLTFLISRTAVVVDSLLGVVTFFYTCIIVIVFVNVVLRASILLEDYQRMCEWISELPRNLYSPDQDMEATQYLMKVLDDKDSLALTGWGFFTLKRNFFLTATATLVSYGVILHQLH</sequence>
<keyword evidence="3" id="KW-1185">Reference proteome</keyword>
<proteinExistence type="predicted"/>
<dbReference type="InterPro" id="IPR009318">
    <property type="entry name" value="Gustatory_rcpt"/>
</dbReference>
<reference evidence="2 3" key="1">
    <citation type="submission" date="2021-06" db="EMBL/GenBank/DDBJ databases">
        <title>Caerostris darwini draft genome.</title>
        <authorList>
            <person name="Kono N."/>
            <person name="Arakawa K."/>
        </authorList>
    </citation>
    <scope>NUCLEOTIDE SEQUENCE [LARGE SCALE GENOMIC DNA]</scope>
</reference>
<evidence type="ECO:0008006" key="4">
    <source>
        <dbReference type="Google" id="ProtNLM"/>
    </source>
</evidence>
<keyword evidence="1" id="KW-0472">Membrane</keyword>
<evidence type="ECO:0000313" key="3">
    <source>
        <dbReference type="Proteomes" id="UP001054837"/>
    </source>
</evidence>